<dbReference type="FunFam" id="3.40.50.1000:FF:000052">
    <property type="entry name" value="Alpha,alpha-trehalose-phosphate synthase [UDP-forming] 6"/>
    <property type="match status" value="1"/>
</dbReference>
<dbReference type="FunFam" id="3.30.70.1020:FF:000001">
    <property type="entry name" value="Alpha,alpha-trehalose-phosphate synthase [UDP-forming] 1"/>
    <property type="match status" value="1"/>
</dbReference>
<dbReference type="Proteomes" id="UP000001744">
    <property type="component" value="Unassembled WGS sequence"/>
</dbReference>
<dbReference type="VEuPathDB" id="FungiDB:SJAG_01862"/>
<dbReference type="Gene3D" id="3.40.50.1000">
    <property type="entry name" value="HAD superfamily/HAD-like"/>
    <property type="match status" value="1"/>
</dbReference>
<dbReference type="JaponicusDB" id="SJAG_01862">
    <property type="gene designation" value="tpp1"/>
</dbReference>
<dbReference type="SUPFAM" id="SSF53756">
    <property type="entry name" value="UDP-Glycosyltransferase/glycogen phosphorylase"/>
    <property type="match status" value="1"/>
</dbReference>
<dbReference type="Pfam" id="PF00982">
    <property type="entry name" value="Glyco_transf_20"/>
    <property type="match status" value="1"/>
</dbReference>
<dbReference type="Gene3D" id="3.30.70.1020">
    <property type="entry name" value="Trehalose-6-phosphate phosphatase related protein, domain 2"/>
    <property type="match status" value="1"/>
</dbReference>
<proteinExistence type="inferred from homology"/>
<dbReference type="InterPro" id="IPR036412">
    <property type="entry name" value="HAD-like_sf"/>
</dbReference>
<evidence type="ECO:0000313" key="4">
    <source>
        <dbReference type="JaponicusDB" id="SJAG_01862"/>
    </source>
</evidence>
<reference evidence="3 5" key="1">
    <citation type="journal article" date="2011" name="Science">
        <title>Comparative functional genomics of the fission yeasts.</title>
        <authorList>
            <person name="Rhind N."/>
            <person name="Chen Z."/>
            <person name="Yassour M."/>
            <person name="Thompson D.A."/>
            <person name="Haas B.J."/>
            <person name="Habib N."/>
            <person name="Wapinski I."/>
            <person name="Roy S."/>
            <person name="Lin M.F."/>
            <person name="Heiman D.I."/>
            <person name="Young S.K."/>
            <person name="Furuya K."/>
            <person name="Guo Y."/>
            <person name="Pidoux A."/>
            <person name="Chen H.M."/>
            <person name="Robbertse B."/>
            <person name="Goldberg J.M."/>
            <person name="Aoki K."/>
            <person name="Bayne E.H."/>
            <person name="Berlin A.M."/>
            <person name="Desjardins C.A."/>
            <person name="Dobbs E."/>
            <person name="Dukaj L."/>
            <person name="Fan L."/>
            <person name="FitzGerald M.G."/>
            <person name="French C."/>
            <person name="Gujja S."/>
            <person name="Hansen K."/>
            <person name="Keifenheim D."/>
            <person name="Levin J.Z."/>
            <person name="Mosher R.A."/>
            <person name="Mueller C.A."/>
            <person name="Pfiffner J."/>
            <person name="Priest M."/>
            <person name="Russ C."/>
            <person name="Smialowska A."/>
            <person name="Swoboda P."/>
            <person name="Sykes S.M."/>
            <person name="Vaughn M."/>
            <person name="Vengrova S."/>
            <person name="Yoder R."/>
            <person name="Zeng Q."/>
            <person name="Allshire R."/>
            <person name="Baulcombe D."/>
            <person name="Birren B.W."/>
            <person name="Brown W."/>
            <person name="Ekwall K."/>
            <person name="Kellis M."/>
            <person name="Leatherwood J."/>
            <person name="Levin H."/>
            <person name="Margalit H."/>
            <person name="Martienssen R."/>
            <person name="Nieduszynski C.A."/>
            <person name="Spatafora J.W."/>
            <person name="Friedman N."/>
            <person name="Dalgaard J.Z."/>
            <person name="Baumann P."/>
            <person name="Niki H."/>
            <person name="Regev A."/>
            <person name="Nusbaum C."/>
        </authorList>
    </citation>
    <scope>NUCLEOTIDE SEQUENCE [LARGE SCALE GENOMIC DNA]</scope>
    <source>
        <strain evidence="5">yFS275 / FY16936</strain>
    </source>
</reference>
<evidence type="ECO:0000256" key="2">
    <source>
        <dbReference type="ARBA" id="ARBA00006330"/>
    </source>
</evidence>
<dbReference type="RefSeq" id="XP_002173099.1">
    <property type="nucleotide sequence ID" value="XM_002173063.2"/>
</dbReference>
<dbReference type="InterPro" id="IPR023214">
    <property type="entry name" value="HAD_sf"/>
</dbReference>
<dbReference type="SUPFAM" id="SSF56784">
    <property type="entry name" value="HAD-like"/>
    <property type="match status" value="1"/>
</dbReference>
<dbReference type="PANTHER" id="PTHR10788">
    <property type="entry name" value="TREHALOSE-6-PHOSPHATE SYNTHASE"/>
    <property type="match status" value="1"/>
</dbReference>
<comment type="similarity">
    <text evidence="2">In the C-terminal section; belongs to the trehalose phosphatase family.</text>
</comment>
<dbReference type="InterPro" id="IPR001830">
    <property type="entry name" value="Glyco_trans_20"/>
</dbReference>
<dbReference type="CDD" id="cd01627">
    <property type="entry name" value="HAD_TPP"/>
    <property type="match status" value="1"/>
</dbReference>
<dbReference type="STRING" id="402676.B6JZ38"/>
<dbReference type="GO" id="GO:0005992">
    <property type="term" value="P:trehalose biosynthetic process"/>
    <property type="evidence" value="ECO:0000318"/>
    <property type="project" value="GO_Central"/>
</dbReference>
<dbReference type="GO" id="GO:0004805">
    <property type="term" value="F:trehalose-phosphatase activity"/>
    <property type="evidence" value="ECO:0000318"/>
    <property type="project" value="GO_Central"/>
</dbReference>
<dbReference type="PANTHER" id="PTHR10788:SF121">
    <property type="entry name" value="TREHALOSE-PHOSPHATASE"/>
    <property type="match status" value="1"/>
</dbReference>
<dbReference type="InterPro" id="IPR003337">
    <property type="entry name" value="Trehalose_PPase"/>
</dbReference>
<dbReference type="eggNOG" id="KOG1050">
    <property type="taxonomic scope" value="Eukaryota"/>
</dbReference>
<dbReference type="GO" id="GO:0005946">
    <property type="term" value="C:alpha,alpha-trehalose-phosphate synthase complex (UDP-forming)"/>
    <property type="evidence" value="ECO:0000318"/>
    <property type="project" value="GO_Central"/>
</dbReference>
<dbReference type="NCBIfam" id="TIGR00685">
    <property type="entry name" value="T6PP"/>
    <property type="match status" value="1"/>
</dbReference>
<dbReference type="Pfam" id="PF02358">
    <property type="entry name" value="Trehalose_PPase"/>
    <property type="match status" value="1"/>
</dbReference>
<comment type="similarity">
    <text evidence="1">In the N-terminal section; belongs to the glycosyltransferase 20 family.</text>
</comment>
<dbReference type="HOGENOM" id="CLU_002351_3_0_1"/>
<evidence type="ECO:0000256" key="1">
    <source>
        <dbReference type="ARBA" id="ARBA00005409"/>
    </source>
</evidence>
<accession>B6JZ38</accession>
<dbReference type="CDD" id="cd03788">
    <property type="entry name" value="GT20_TPS"/>
    <property type="match status" value="1"/>
</dbReference>
<keyword evidence="5" id="KW-1185">Reference proteome</keyword>
<dbReference type="NCBIfam" id="TIGR01484">
    <property type="entry name" value="HAD-SF-IIB"/>
    <property type="match status" value="1"/>
</dbReference>
<dbReference type="InterPro" id="IPR006379">
    <property type="entry name" value="HAD-SF_hydro_IIB"/>
</dbReference>
<name>B6JZ38_SCHJY</name>
<sequence>MHSKTTDSFENENNVDLSGELIDPAELRSYGVNGRIIYALRHLPFKACVHENSRKWEFRGRRGATSIYSSMNWLANSTYWKTVLVAWTGVIPTIDDGEKTGSSNEQRFTDRPTTITPKDVDNFEQSYKNWVSDKKTEYHPIFLKRKSTSDDVVLSEEVSCQARWLAYAENVIRPLIHYKYWQDTDNDDEEEQWWNDYVKMNWRYAEKLSEIYEPGDFIFVQDYSLFLVPQFLKELRKDAMIGFFHHHPFPSSEIARCFPRRKAILRGVLGSTFIGFQDYSYARHFISCCARVLGLETGHDWVSLEGNRVSIRTISVGIDVPRVIRASSAPAVNERLAELDKQFGSLKLIVGRDRLDELYGVPQKFRAFQRFLRNYPDWRGKVVLVQITISSAFTHPELSARINRIANAINSEFGTEHYTPVIHYHEQLEPSHYYALLRRADAVFISSIREGLSTLALDYVVCQRDRFGVVLLSEFTATSSLLHDVPLINPWDYTECAEVINNSLNMPLEKRKMVHRESYKQVTTHTMQAWTSSMIRSLANRIASSKSVQHIPLLTDGTALPVFKRAKQRLIMLDYDGTLTPIVKDPNAAVPSPKLLDSLRKLAADKRNQVWIISGRDQQFLRKWMDDVKGLGLSAEHGSFLRRPHSTEWVNLAELLDMSWKEEVRRIFQYFTDRTQGSSIEEKRCSMTWHYRKADPENGAFQALECQALLEDLVVSKYDVEIMAGKANIEIRPSSINKGGIVKQIIEDYPVNARPGFVFCAGDDRTDEDMFRSLQKSDIDKKAMFAVTIGSSNKLSIAEWHLPEPQSVIDLLADLAATE</sequence>
<dbReference type="AlphaFoldDB" id="B6JZ38"/>
<dbReference type="EMBL" id="KE651168">
    <property type="protein sequence ID" value="EEB06806.1"/>
    <property type="molecule type" value="Genomic_DNA"/>
</dbReference>
<evidence type="ECO:0000313" key="3">
    <source>
        <dbReference type="EMBL" id="EEB06806.1"/>
    </source>
</evidence>
<protein>
    <submittedName>
        <fullName evidence="3">Trehalose-6-phosphate phosphatase Tpp1</fullName>
    </submittedName>
</protein>
<organism evidence="3 5">
    <name type="scientific">Schizosaccharomyces japonicus (strain yFS275 / FY16936)</name>
    <name type="common">Fission yeast</name>
    <dbReference type="NCBI Taxonomy" id="402676"/>
    <lineage>
        <taxon>Eukaryota</taxon>
        <taxon>Fungi</taxon>
        <taxon>Dikarya</taxon>
        <taxon>Ascomycota</taxon>
        <taxon>Taphrinomycotina</taxon>
        <taxon>Schizosaccharomycetes</taxon>
        <taxon>Schizosaccharomycetales</taxon>
        <taxon>Schizosaccharomycetaceae</taxon>
        <taxon>Schizosaccharomyces</taxon>
    </lineage>
</organism>
<evidence type="ECO:0000313" key="5">
    <source>
        <dbReference type="Proteomes" id="UP000001744"/>
    </source>
</evidence>
<dbReference type="Gene3D" id="3.40.50.2000">
    <property type="entry name" value="Glycogen Phosphorylase B"/>
    <property type="match status" value="2"/>
</dbReference>
<dbReference type="OMA" id="VHPMPIE"/>
<dbReference type="GeneID" id="7048043"/>
<gene>
    <name evidence="4" type="primary">tpp1</name>
    <name evidence="3" type="ORF">SJAG_01862</name>
</gene>
<dbReference type="OrthoDB" id="755951at2759"/>